<feature type="chain" id="PRO_5010263699" description="Lipoprotein" evidence="1">
    <location>
        <begin position="22"/>
        <end position="148"/>
    </location>
</feature>
<sequence length="148" mass="15778">MNTRIVPFALLMASLFGCSTASNHSMNLPLAATHANVGHTGNAILTAEGNQTNFDFYITGVPTGTMLPPRIYTFINKGSCQQPGPVAYAMNDKVNTKNEAGSKGWSFYRNAPVATSELLAGKYSIVVRTSPEDGSVDIFCGDVAQAKR</sequence>
<name>A0A1H5AU10_9PSED</name>
<evidence type="ECO:0000256" key="1">
    <source>
        <dbReference type="SAM" id="SignalP"/>
    </source>
</evidence>
<evidence type="ECO:0000313" key="2">
    <source>
        <dbReference type="EMBL" id="SED45140.1"/>
    </source>
</evidence>
<dbReference type="EMBL" id="FNTF01000002">
    <property type="protein sequence ID" value="SED45140.1"/>
    <property type="molecule type" value="Genomic_DNA"/>
</dbReference>
<gene>
    <name evidence="2" type="ORF">SAMN04490185_3507</name>
</gene>
<accession>A0A1H5AU10</accession>
<evidence type="ECO:0000313" key="3">
    <source>
        <dbReference type="Proteomes" id="UP000183114"/>
    </source>
</evidence>
<proteinExistence type="predicted"/>
<dbReference type="Proteomes" id="UP000183114">
    <property type="component" value="Unassembled WGS sequence"/>
</dbReference>
<reference evidence="2 3" key="1">
    <citation type="submission" date="2016-10" db="EMBL/GenBank/DDBJ databases">
        <authorList>
            <person name="de Groot N.N."/>
        </authorList>
    </citation>
    <scope>NUCLEOTIDE SEQUENCE [LARGE SCALE GENOMIC DNA]</scope>
    <source>
        <strain evidence="2 3">BS3655</strain>
    </source>
</reference>
<dbReference type="RefSeq" id="WP_074880632.1">
    <property type="nucleotide sequence ID" value="NZ_FNTF01000002.1"/>
</dbReference>
<feature type="signal peptide" evidence="1">
    <location>
        <begin position="1"/>
        <end position="21"/>
    </location>
</feature>
<protein>
    <recommendedName>
        <fullName evidence="4">Lipoprotein</fullName>
    </recommendedName>
</protein>
<organism evidence="2 3">
    <name type="scientific">Pseudomonas frederiksbergensis</name>
    <dbReference type="NCBI Taxonomy" id="104087"/>
    <lineage>
        <taxon>Bacteria</taxon>
        <taxon>Pseudomonadati</taxon>
        <taxon>Pseudomonadota</taxon>
        <taxon>Gammaproteobacteria</taxon>
        <taxon>Pseudomonadales</taxon>
        <taxon>Pseudomonadaceae</taxon>
        <taxon>Pseudomonas</taxon>
    </lineage>
</organism>
<keyword evidence="1" id="KW-0732">Signal</keyword>
<dbReference type="AlphaFoldDB" id="A0A1H5AU10"/>
<dbReference type="PROSITE" id="PS51257">
    <property type="entry name" value="PROKAR_LIPOPROTEIN"/>
    <property type="match status" value="1"/>
</dbReference>
<evidence type="ECO:0008006" key="4">
    <source>
        <dbReference type="Google" id="ProtNLM"/>
    </source>
</evidence>